<comment type="caution">
    <text evidence="1">The sequence shown here is derived from an EMBL/GenBank/DDBJ whole genome shotgun (WGS) entry which is preliminary data.</text>
</comment>
<reference evidence="2" key="1">
    <citation type="journal article" date="2019" name="Int. J. Syst. Evol. Microbiol.">
        <title>The Global Catalogue of Microorganisms (GCM) 10K type strain sequencing project: providing services to taxonomists for standard genome sequencing and annotation.</title>
        <authorList>
            <consortium name="The Broad Institute Genomics Platform"/>
            <consortium name="The Broad Institute Genome Sequencing Center for Infectious Disease"/>
            <person name="Wu L."/>
            <person name="Ma J."/>
        </authorList>
    </citation>
    <scope>NUCLEOTIDE SEQUENCE [LARGE SCALE GENOMIC DNA]</scope>
    <source>
        <strain evidence="2">KCTC 42964</strain>
    </source>
</reference>
<dbReference type="EMBL" id="JBHRTR010000046">
    <property type="protein sequence ID" value="MFC3230531.1"/>
    <property type="molecule type" value="Genomic_DNA"/>
</dbReference>
<sequence length="164" mass="18689">MSPTDFIVQAYRGSRDVASSANLGWLDRIIQAARSEGRMVSRADVRPRLIGPRAMPTVVIIDVEEAPRRYRLRLVGTALVRLSGRDNTGRTFDELADEHREANAFFIETLDRLTDRRHPLIFTGNLFYRDMEWVRYRCLACPVSDDGERVDRIVAAVELLPGKS</sequence>
<organism evidence="1 2">
    <name type="scientific">Marinibaculum pumilum</name>
    <dbReference type="NCBI Taxonomy" id="1766165"/>
    <lineage>
        <taxon>Bacteria</taxon>
        <taxon>Pseudomonadati</taxon>
        <taxon>Pseudomonadota</taxon>
        <taxon>Alphaproteobacteria</taxon>
        <taxon>Rhodospirillales</taxon>
        <taxon>Rhodospirillaceae</taxon>
        <taxon>Marinibaculum</taxon>
    </lineage>
</organism>
<proteinExistence type="predicted"/>
<dbReference type="InterPro" id="IPR009922">
    <property type="entry name" value="DUF1457"/>
</dbReference>
<protein>
    <submittedName>
        <fullName evidence="1">PAS domain-containing protein</fullName>
    </submittedName>
</protein>
<evidence type="ECO:0000313" key="2">
    <source>
        <dbReference type="Proteomes" id="UP001595528"/>
    </source>
</evidence>
<dbReference type="Proteomes" id="UP001595528">
    <property type="component" value="Unassembled WGS sequence"/>
</dbReference>
<evidence type="ECO:0000313" key="1">
    <source>
        <dbReference type="EMBL" id="MFC3230531.1"/>
    </source>
</evidence>
<accession>A0ABV7L798</accession>
<keyword evidence="2" id="KW-1185">Reference proteome</keyword>
<gene>
    <name evidence="1" type="ORF">ACFOGJ_25000</name>
</gene>
<dbReference type="Pfam" id="PF07310">
    <property type="entry name" value="PAS_5"/>
    <property type="match status" value="1"/>
</dbReference>
<dbReference type="RefSeq" id="WP_379905775.1">
    <property type="nucleotide sequence ID" value="NZ_JBHRTR010000046.1"/>
</dbReference>
<name>A0ABV7L798_9PROT</name>